<evidence type="ECO:0000313" key="1">
    <source>
        <dbReference type="EMBL" id="NDV92647.1"/>
    </source>
</evidence>
<name>A0A7X5LNI0_9ALTE</name>
<reference evidence="1 2" key="1">
    <citation type="submission" date="2020-01" db="EMBL/GenBank/DDBJ databases">
        <authorList>
            <person name="Chen J."/>
            <person name="Zhu S."/>
            <person name="Yang J."/>
        </authorList>
    </citation>
    <scope>NUCLEOTIDE SEQUENCE [LARGE SCALE GENOMIC DNA]</scope>
    <source>
        <strain evidence="1 2">345S023</strain>
    </source>
</reference>
<accession>A0A7X5LNI0</accession>
<protein>
    <submittedName>
        <fullName evidence="1">Uncharacterized protein</fullName>
    </submittedName>
</protein>
<dbReference type="Proteomes" id="UP000470213">
    <property type="component" value="Unassembled WGS sequence"/>
</dbReference>
<proteinExistence type="predicted"/>
<sequence>MANLLLLLLTLSFAMPDQGSESAGGRGIIDQSGYTLFACTPLNSSGDPSDGGDSDLPTQQSHGILATPLYPATFGFYFSVPRQVMVGTSVIRAPPFLS</sequence>
<dbReference type="EMBL" id="JAAAWN010000026">
    <property type="protein sequence ID" value="NDV92647.1"/>
    <property type="molecule type" value="Genomic_DNA"/>
</dbReference>
<keyword evidence="2" id="KW-1185">Reference proteome</keyword>
<evidence type="ECO:0000313" key="2">
    <source>
        <dbReference type="Proteomes" id="UP000470213"/>
    </source>
</evidence>
<organism evidence="1 2">
    <name type="scientific">Alteromonas profundi</name>
    <dbReference type="NCBI Taxonomy" id="2696062"/>
    <lineage>
        <taxon>Bacteria</taxon>
        <taxon>Pseudomonadati</taxon>
        <taxon>Pseudomonadota</taxon>
        <taxon>Gammaproteobacteria</taxon>
        <taxon>Alteromonadales</taxon>
        <taxon>Alteromonadaceae</taxon>
        <taxon>Alteromonas/Salinimonas group</taxon>
        <taxon>Alteromonas</taxon>
    </lineage>
</organism>
<comment type="caution">
    <text evidence="1">The sequence shown here is derived from an EMBL/GenBank/DDBJ whole genome shotgun (WGS) entry which is preliminary data.</text>
</comment>
<dbReference type="RefSeq" id="WP_163087559.1">
    <property type="nucleotide sequence ID" value="NZ_JAAAWN010000026.1"/>
</dbReference>
<gene>
    <name evidence="1" type="ORF">GTH32_15845</name>
</gene>
<dbReference type="AlphaFoldDB" id="A0A7X5LNI0"/>